<reference evidence="1 2" key="1">
    <citation type="journal article" date="2021" name="Int. J. Syst. Evol. Microbiol.">
        <title>Reticulibacter mediterranei gen. nov., sp. nov., within the new family Reticulibacteraceae fam. nov., and Ktedonospora formicarum gen. nov., sp. nov., Ktedonobacter robiniae sp. nov., Dictyobacter formicarum sp. nov. and Dictyobacter arantiisoli sp. nov., belonging to the class Ktedonobacteria.</title>
        <authorList>
            <person name="Yabe S."/>
            <person name="Zheng Y."/>
            <person name="Wang C.M."/>
            <person name="Sakai Y."/>
            <person name="Abe K."/>
            <person name="Yokota A."/>
            <person name="Donadio S."/>
            <person name="Cavaletti L."/>
            <person name="Monciardini P."/>
        </authorList>
    </citation>
    <scope>NUCLEOTIDE SEQUENCE [LARGE SCALE GENOMIC DNA]</scope>
    <source>
        <strain evidence="1 2">SOSP1-9</strain>
    </source>
</reference>
<proteinExistence type="predicted"/>
<dbReference type="Proteomes" id="UP000635565">
    <property type="component" value="Unassembled WGS sequence"/>
</dbReference>
<dbReference type="InterPro" id="IPR002020">
    <property type="entry name" value="Citrate_synthase"/>
</dbReference>
<dbReference type="Gene3D" id="1.10.580.10">
    <property type="entry name" value="Citrate Synthase, domain 1"/>
    <property type="match status" value="1"/>
</dbReference>
<dbReference type="Pfam" id="PF00285">
    <property type="entry name" value="Citrate_synt"/>
    <property type="match status" value="1"/>
</dbReference>
<protein>
    <recommendedName>
        <fullName evidence="3">Citrate synthase (unknown stereospecificity)</fullName>
    </recommendedName>
</protein>
<dbReference type="SUPFAM" id="SSF48256">
    <property type="entry name" value="Citrate synthase"/>
    <property type="match status" value="1"/>
</dbReference>
<dbReference type="InterPro" id="IPR036969">
    <property type="entry name" value="Citrate_synthase_sf"/>
</dbReference>
<evidence type="ECO:0008006" key="3">
    <source>
        <dbReference type="Google" id="ProtNLM"/>
    </source>
</evidence>
<gene>
    <name evidence="1" type="ORF">KSZ_15230</name>
</gene>
<evidence type="ECO:0000313" key="1">
    <source>
        <dbReference type="EMBL" id="GHO83517.1"/>
    </source>
</evidence>
<organism evidence="1 2">
    <name type="scientific">Dictyobacter formicarum</name>
    <dbReference type="NCBI Taxonomy" id="2778368"/>
    <lineage>
        <taxon>Bacteria</taxon>
        <taxon>Bacillati</taxon>
        <taxon>Chloroflexota</taxon>
        <taxon>Ktedonobacteria</taxon>
        <taxon>Ktedonobacterales</taxon>
        <taxon>Dictyobacteraceae</taxon>
        <taxon>Dictyobacter</taxon>
    </lineage>
</organism>
<evidence type="ECO:0000313" key="2">
    <source>
        <dbReference type="Proteomes" id="UP000635565"/>
    </source>
</evidence>
<comment type="caution">
    <text evidence="1">The sequence shown here is derived from an EMBL/GenBank/DDBJ whole genome shotgun (WGS) entry which is preliminary data.</text>
</comment>
<dbReference type="EMBL" id="BNJJ01000003">
    <property type="protein sequence ID" value="GHO83517.1"/>
    <property type="molecule type" value="Genomic_DNA"/>
</dbReference>
<keyword evidence="2" id="KW-1185">Reference proteome</keyword>
<dbReference type="InterPro" id="IPR016142">
    <property type="entry name" value="Citrate_synth-like_lrg_a-sub"/>
</dbReference>
<sequence length="55" mass="6272">MGIPIDLDTPIFACSCVAGWTAHVLEQYAHNRLIRPRAEYDGPKFIPYIPLEERS</sequence>
<accession>A0ABQ3VBI9</accession>
<name>A0ABQ3VBI9_9CHLR</name>